<protein>
    <submittedName>
        <fullName evidence="2">Uncharacterized protein</fullName>
    </submittedName>
</protein>
<dbReference type="EMBL" id="MW390514">
    <property type="protein sequence ID" value="QQZ46538.1"/>
    <property type="molecule type" value="Genomic_DNA"/>
</dbReference>
<proteinExistence type="predicted"/>
<evidence type="ECO:0000313" key="2">
    <source>
        <dbReference type="EMBL" id="QQZ46538.1"/>
    </source>
</evidence>
<keyword evidence="2" id="KW-0614">Plasmid</keyword>
<reference evidence="2" key="1">
    <citation type="journal article" date="2021" name="Sci. Rep.">
        <title>Antibiotic resistance plasmid composition and architecture in Escherichia coli isolates from meat.</title>
        <authorList>
            <person name="Darphorn T.S."/>
            <person name="Bel K."/>
            <person name="Koenders-van Sint Anneland B.B."/>
            <person name="Brul S."/>
            <person name="Ter Kuile B.H."/>
        </authorList>
    </citation>
    <scope>NUCLEOTIDE SEQUENCE</scope>
    <source>
        <strain evidence="2">ESBL2073</strain>
        <plasmid evidence="3">pESBL2057-IncX4</plasmid>
        <plasmid evidence="2">pESBL2073-IncX4</plasmid>
    </source>
</reference>
<feature type="compositionally biased region" description="Polar residues" evidence="1">
    <location>
        <begin position="1"/>
        <end position="21"/>
    </location>
</feature>
<dbReference type="AlphaFoldDB" id="A0A7U1E0D2"/>
<name>A0A7U1E0D2_ECOLX</name>
<dbReference type="EMBL" id="MW390511">
    <property type="protein sequence ID" value="QQZ48514.1"/>
    <property type="molecule type" value="Genomic_DNA"/>
</dbReference>
<sequence>MTQRSPESRSAASFGTTMRETMQNKKNHLERVTERFKAMSERAISHLF</sequence>
<feature type="region of interest" description="Disordered" evidence="1">
    <location>
        <begin position="1"/>
        <end position="28"/>
    </location>
</feature>
<evidence type="ECO:0000313" key="3">
    <source>
        <dbReference type="EMBL" id="QQZ48514.1"/>
    </source>
</evidence>
<evidence type="ECO:0000256" key="1">
    <source>
        <dbReference type="SAM" id="MobiDB-lite"/>
    </source>
</evidence>
<geneLocation type="plasmid" evidence="3">
    <name>pESBL2057-IncX4</name>
</geneLocation>
<geneLocation type="plasmid" evidence="2">
    <name>pESBL2073-IncX4</name>
</geneLocation>
<accession>A0A7U1E0D2</accession>
<organism evidence="2">
    <name type="scientific">Escherichia coli</name>
    <dbReference type="NCBI Taxonomy" id="562"/>
    <lineage>
        <taxon>Bacteria</taxon>
        <taxon>Pseudomonadati</taxon>
        <taxon>Pseudomonadota</taxon>
        <taxon>Gammaproteobacteria</taxon>
        <taxon>Enterobacterales</taxon>
        <taxon>Enterobacteriaceae</taxon>
        <taxon>Escherichia</taxon>
    </lineage>
</organism>